<keyword evidence="2" id="KW-1133">Transmembrane helix</keyword>
<feature type="transmembrane region" description="Helical" evidence="2">
    <location>
        <begin position="326"/>
        <end position="344"/>
    </location>
</feature>
<keyword evidence="2" id="KW-0472">Membrane</keyword>
<evidence type="ECO:0000256" key="2">
    <source>
        <dbReference type="SAM" id="Phobius"/>
    </source>
</evidence>
<proteinExistence type="predicted"/>
<evidence type="ECO:0000256" key="1">
    <source>
        <dbReference type="SAM" id="MobiDB-lite"/>
    </source>
</evidence>
<dbReference type="Proteomes" id="UP001243195">
    <property type="component" value="Unassembled WGS sequence"/>
</dbReference>
<sequence length="345" mass="39918">MALDQIWKPELALVTYANEYLSQDYSFAFWVKHSIFNQHIFTFRDLISQHLLAQHFQIWLEGLKKQGVYRVSLHSSSLLNDEQNPNANVELLAIPHFIVSHEKNKKTAWIFGKELAEWYSGDNDYEAPIHQRSDVRNEVFWRFELSSKITKRIDNDLAQPNWDDIQAYTDNELFNSKYAQGFIEPNNRGLPYYGIKQVQNADGTIIENGQYLPLLPQEYAADYANDTLVRLDALSSFLQEKIQQPYHENGEILSPDEQLNLRHFSQKLDDLQAKFIVKVANHYKSARLTKIEAPSPFDETPSTNNLSSSPRHPQTQQHHPKGKTGVFALIIITVIICICAYYFGL</sequence>
<gene>
    <name evidence="3" type="ORF">RFH51_07950</name>
</gene>
<evidence type="ECO:0000313" key="3">
    <source>
        <dbReference type="EMBL" id="MDQ9071385.1"/>
    </source>
</evidence>
<name>A0AAW8JGF8_9GAMM</name>
<accession>A0AAW8JGF8</accession>
<comment type="caution">
    <text evidence="3">The sequence shown here is derived from an EMBL/GenBank/DDBJ whole genome shotgun (WGS) entry which is preliminary data.</text>
</comment>
<dbReference type="AlphaFoldDB" id="A0AAW8JGF8"/>
<dbReference type="RefSeq" id="WP_308955722.1">
    <property type="nucleotide sequence ID" value="NZ_DAMBEH010000027.1"/>
</dbReference>
<organism evidence="3 4">
    <name type="scientific">Acinetobacter gerneri</name>
    <dbReference type="NCBI Taxonomy" id="202952"/>
    <lineage>
        <taxon>Bacteria</taxon>
        <taxon>Pseudomonadati</taxon>
        <taxon>Pseudomonadota</taxon>
        <taxon>Gammaproteobacteria</taxon>
        <taxon>Moraxellales</taxon>
        <taxon>Moraxellaceae</taxon>
        <taxon>Acinetobacter</taxon>
    </lineage>
</organism>
<dbReference type="EMBL" id="JAVIDA010000008">
    <property type="protein sequence ID" value="MDQ9071385.1"/>
    <property type="molecule type" value="Genomic_DNA"/>
</dbReference>
<protein>
    <submittedName>
        <fullName evidence="3">Uncharacterized protein</fullName>
    </submittedName>
</protein>
<feature type="region of interest" description="Disordered" evidence="1">
    <location>
        <begin position="292"/>
        <end position="320"/>
    </location>
</feature>
<keyword evidence="2" id="KW-0812">Transmembrane</keyword>
<reference evidence="3" key="1">
    <citation type="submission" date="2023-08" db="EMBL/GenBank/DDBJ databases">
        <title>Emergence of clinically-relevant ST2 carbapenem-resistant Acinetobacter baumannii strains in hospital sewages in Zhejiang, East of China.</title>
        <authorList>
            <person name="Kaichao C."/>
            <person name="Zhang R."/>
        </authorList>
    </citation>
    <scope>NUCLEOTIDE SEQUENCE</scope>
    <source>
        <strain evidence="3">M-SY-60</strain>
    </source>
</reference>
<evidence type="ECO:0000313" key="4">
    <source>
        <dbReference type="Proteomes" id="UP001243195"/>
    </source>
</evidence>
<feature type="compositionally biased region" description="Polar residues" evidence="1">
    <location>
        <begin position="300"/>
        <end position="317"/>
    </location>
</feature>